<organism evidence="1 2">
    <name type="scientific">Punica granatum</name>
    <name type="common">Pomegranate</name>
    <dbReference type="NCBI Taxonomy" id="22663"/>
    <lineage>
        <taxon>Eukaryota</taxon>
        <taxon>Viridiplantae</taxon>
        <taxon>Streptophyta</taxon>
        <taxon>Embryophyta</taxon>
        <taxon>Tracheophyta</taxon>
        <taxon>Spermatophyta</taxon>
        <taxon>Magnoliopsida</taxon>
        <taxon>eudicotyledons</taxon>
        <taxon>Gunneridae</taxon>
        <taxon>Pentapetalae</taxon>
        <taxon>rosids</taxon>
        <taxon>malvids</taxon>
        <taxon>Myrtales</taxon>
        <taxon>Lythraceae</taxon>
        <taxon>Punica</taxon>
    </lineage>
</organism>
<dbReference type="EMBL" id="PGOL01005979">
    <property type="protein sequence ID" value="PKI34321.1"/>
    <property type="molecule type" value="Genomic_DNA"/>
</dbReference>
<keyword evidence="2" id="KW-1185">Reference proteome</keyword>
<reference evidence="1 2" key="1">
    <citation type="submission" date="2017-11" db="EMBL/GenBank/DDBJ databases">
        <title>De-novo sequencing of pomegranate (Punica granatum L.) genome.</title>
        <authorList>
            <person name="Akparov Z."/>
            <person name="Amiraslanov A."/>
            <person name="Hajiyeva S."/>
            <person name="Abbasov M."/>
            <person name="Kaur K."/>
            <person name="Hamwieh A."/>
            <person name="Solovyev V."/>
            <person name="Salamov A."/>
            <person name="Braich B."/>
            <person name="Kosarev P."/>
            <person name="Mahmoud A."/>
            <person name="Hajiyev E."/>
            <person name="Babayeva S."/>
            <person name="Izzatullayeva V."/>
            <person name="Mammadov A."/>
            <person name="Mammadov A."/>
            <person name="Sharifova S."/>
            <person name="Ojaghi J."/>
            <person name="Eynullazada K."/>
            <person name="Bayramov B."/>
            <person name="Abdulazimova A."/>
            <person name="Shahmuradov I."/>
        </authorList>
    </citation>
    <scope>NUCLEOTIDE SEQUENCE [LARGE SCALE GENOMIC DNA]</scope>
    <source>
        <strain evidence="2">cv. AG2017</strain>
        <tissue evidence="1">Leaf</tissue>
    </source>
</reference>
<comment type="caution">
    <text evidence="1">The sequence shown here is derived from an EMBL/GenBank/DDBJ whole genome shotgun (WGS) entry which is preliminary data.</text>
</comment>
<sequence length="92" mass="10051">MESSLHVYDPKVEGQLNICLGKTETEIKTTRTNESRGSGLIGPMEFQEDRMVLEIAVGTVELSVGVDRSLGSAGVVRTPKELKNRSLHPEVV</sequence>
<accession>A0A2I0HRG7</accession>
<proteinExistence type="predicted"/>
<dbReference type="Proteomes" id="UP000233551">
    <property type="component" value="Unassembled WGS sequence"/>
</dbReference>
<gene>
    <name evidence="1" type="ORF">CRG98_045283</name>
</gene>
<dbReference type="AlphaFoldDB" id="A0A2I0HRG7"/>
<protein>
    <submittedName>
        <fullName evidence="1">Uncharacterized protein</fullName>
    </submittedName>
</protein>
<evidence type="ECO:0000313" key="2">
    <source>
        <dbReference type="Proteomes" id="UP000233551"/>
    </source>
</evidence>
<name>A0A2I0HRG7_PUNGR</name>
<evidence type="ECO:0000313" key="1">
    <source>
        <dbReference type="EMBL" id="PKI34321.1"/>
    </source>
</evidence>